<reference evidence="2" key="1">
    <citation type="submission" date="2020-02" db="EMBL/GenBank/DDBJ databases">
        <authorList>
            <person name="Meier V. D."/>
        </authorList>
    </citation>
    <scope>NUCLEOTIDE SEQUENCE</scope>
    <source>
        <strain evidence="2">AVDCRST_MAG11</strain>
    </source>
</reference>
<feature type="non-terminal residue" evidence="2">
    <location>
        <position position="43"/>
    </location>
</feature>
<evidence type="ECO:0000313" key="2">
    <source>
        <dbReference type="EMBL" id="CAA9299409.1"/>
    </source>
</evidence>
<organism evidence="2">
    <name type="scientific">uncultured Gemmatimonadaceae bacterium</name>
    <dbReference type="NCBI Taxonomy" id="246130"/>
    <lineage>
        <taxon>Bacteria</taxon>
        <taxon>Pseudomonadati</taxon>
        <taxon>Gemmatimonadota</taxon>
        <taxon>Gemmatimonadia</taxon>
        <taxon>Gemmatimonadales</taxon>
        <taxon>Gemmatimonadaceae</taxon>
        <taxon>environmental samples</taxon>
    </lineage>
</organism>
<feature type="region of interest" description="Disordered" evidence="1">
    <location>
        <begin position="1"/>
        <end position="43"/>
    </location>
</feature>
<evidence type="ECO:0000256" key="1">
    <source>
        <dbReference type="SAM" id="MobiDB-lite"/>
    </source>
</evidence>
<protein>
    <submittedName>
        <fullName evidence="2">Uncharacterized protein</fullName>
    </submittedName>
</protein>
<feature type="compositionally biased region" description="Basic residues" evidence="1">
    <location>
        <begin position="34"/>
        <end position="43"/>
    </location>
</feature>
<sequence length="43" mass="4764">WVLGRRGHDAATVIERQGERARPGTPWWAARPRGAGRSRRAAA</sequence>
<dbReference type="EMBL" id="CADCTU010000153">
    <property type="protein sequence ID" value="CAA9299409.1"/>
    <property type="molecule type" value="Genomic_DNA"/>
</dbReference>
<dbReference type="AlphaFoldDB" id="A0A6J4K976"/>
<name>A0A6J4K976_9BACT</name>
<gene>
    <name evidence="2" type="ORF">AVDCRST_MAG11-713</name>
</gene>
<feature type="non-terminal residue" evidence="2">
    <location>
        <position position="1"/>
    </location>
</feature>
<accession>A0A6J4K976</accession>
<proteinExistence type="predicted"/>